<name>A0A844B5V3_9BURK</name>
<dbReference type="InterPro" id="IPR002716">
    <property type="entry name" value="PIN_dom"/>
</dbReference>
<dbReference type="CDD" id="cd18683">
    <property type="entry name" value="PIN_VapC-like"/>
    <property type="match status" value="1"/>
</dbReference>
<dbReference type="Proteomes" id="UP000487350">
    <property type="component" value="Unassembled WGS sequence"/>
</dbReference>
<proteinExistence type="predicted"/>
<dbReference type="EMBL" id="WJBU01000005">
    <property type="protein sequence ID" value="MRD46877.1"/>
    <property type="molecule type" value="Genomic_DNA"/>
</dbReference>
<dbReference type="SUPFAM" id="SSF88723">
    <property type="entry name" value="PIN domain-like"/>
    <property type="match status" value="1"/>
</dbReference>
<comment type="caution">
    <text evidence="2">The sequence shown here is derived from an EMBL/GenBank/DDBJ whole genome shotgun (WGS) entry which is preliminary data.</text>
</comment>
<sequence length="135" mass="14722">MIGLDTNVLVRYLAQDDPKQSALATRLIEKQLSVARPGFVSLVVLAETCWVLGRLYAATQEELASTIEDLLTTAQFHIERREVVQEAVQHFNEAKRSTAGFVDVLISKLASSEGCSQIVTFDKAAVRGAGMTLLA</sequence>
<dbReference type="AlphaFoldDB" id="A0A844B5V3"/>
<gene>
    <name evidence="2" type="ORF">GHT07_06290</name>
</gene>
<reference evidence="2 3" key="1">
    <citation type="submission" date="2019-11" db="EMBL/GenBank/DDBJ databases">
        <title>Caenimonas koreensis gen. nov., sp. nov., isolated from activated sludge.</title>
        <authorList>
            <person name="Seung H.R."/>
        </authorList>
    </citation>
    <scope>NUCLEOTIDE SEQUENCE [LARGE SCALE GENOMIC DNA]</scope>
    <source>
        <strain evidence="2 3">EMB320</strain>
    </source>
</reference>
<protein>
    <submittedName>
        <fullName evidence="2">PIN domain-containing protein</fullName>
    </submittedName>
</protein>
<dbReference type="PANTHER" id="PTHR39664">
    <property type="match status" value="1"/>
</dbReference>
<organism evidence="2 3">
    <name type="scientific">Caenimonas koreensis DSM 17982</name>
    <dbReference type="NCBI Taxonomy" id="1121255"/>
    <lineage>
        <taxon>Bacteria</taxon>
        <taxon>Pseudomonadati</taxon>
        <taxon>Pseudomonadota</taxon>
        <taxon>Betaproteobacteria</taxon>
        <taxon>Burkholderiales</taxon>
        <taxon>Comamonadaceae</taxon>
        <taxon>Caenimonas</taxon>
    </lineage>
</organism>
<accession>A0A844B5V3</accession>
<evidence type="ECO:0000313" key="3">
    <source>
        <dbReference type="Proteomes" id="UP000487350"/>
    </source>
</evidence>
<dbReference type="OrthoDB" id="32974at2"/>
<dbReference type="InterPro" id="IPR029060">
    <property type="entry name" value="PIN-like_dom_sf"/>
</dbReference>
<evidence type="ECO:0000313" key="2">
    <source>
        <dbReference type="EMBL" id="MRD46877.1"/>
    </source>
</evidence>
<feature type="domain" description="PIN" evidence="1">
    <location>
        <begin position="4"/>
        <end position="125"/>
    </location>
</feature>
<keyword evidence="3" id="KW-1185">Reference proteome</keyword>
<dbReference type="RefSeq" id="WP_153584211.1">
    <property type="nucleotide sequence ID" value="NZ_WJBU01000005.1"/>
</dbReference>
<dbReference type="Gene3D" id="3.40.50.1010">
    <property type="entry name" value="5'-nuclease"/>
    <property type="match status" value="1"/>
</dbReference>
<evidence type="ECO:0000259" key="1">
    <source>
        <dbReference type="Pfam" id="PF01850"/>
    </source>
</evidence>
<dbReference type="Pfam" id="PF01850">
    <property type="entry name" value="PIN"/>
    <property type="match status" value="1"/>
</dbReference>
<dbReference type="PANTHER" id="PTHR39664:SF2">
    <property type="entry name" value="NUCLEIC ACID-BINDING PROTEIN, CONTAINING PIN DOMAIN-RELATED"/>
    <property type="match status" value="1"/>
</dbReference>